<evidence type="ECO:0000313" key="3">
    <source>
        <dbReference type="Proteomes" id="UP000824037"/>
    </source>
</evidence>
<dbReference type="Proteomes" id="UP000824037">
    <property type="component" value="Unassembled WGS sequence"/>
</dbReference>
<evidence type="ECO:0000313" key="2">
    <source>
        <dbReference type="EMBL" id="HIZ34223.1"/>
    </source>
</evidence>
<proteinExistence type="predicted"/>
<dbReference type="GO" id="GO:0016491">
    <property type="term" value="F:oxidoreductase activity"/>
    <property type="evidence" value="ECO:0007669"/>
    <property type="project" value="InterPro"/>
</dbReference>
<dbReference type="AlphaFoldDB" id="A0A9D2J2L4"/>
<dbReference type="InterPro" id="IPR007037">
    <property type="entry name" value="SIP_rossman_dom"/>
</dbReference>
<dbReference type="InterPro" id="IPR039374">
    <property type="entry name" value="SIP_fam"/>
</dbReference>
<dbReference type="InterPro" id="IPR013113">
    <property type="entry name" value="SIP_FAD-bd"/>
</dbReference>
<dbReference type="Gene3D" id="2.40.30.10">
    <property type="entry name" value="Translation factors"/>
    <property type="match status" value="1"/>
</dbReference>
<comment type="caution">
    <text evidence="2">The sequence shown here is derived from an EMBL/GenBank/DDBJ whole genome shotgun (WGS) entry which is preliminary data.</text>
</comment>
<dbReference type="Pfam" id="PF08021">
    <property type="entry name" value="FAD_binding_9"/>
    <property type="match status" value="1"/>
</dbReference>
<feature type="domain" description="FAD-binding FR-type" evidence="1">
    <location>
        <begin position="11"/>
        <end position="142"/>
    </location>
</feature>
<dbReference type="PANTHER" id="PTHR30157:SF0">
    <property type="entry name" value="NADPH-DEPENDENT FERRIC-CHELATE REDUCTASE"/>
    <property type="match status" value="1"/>
</dbReference>
<dbReference type="EMBL" id="DXBY01000012">
    <property type="protein sequence ID" value="HIZ34223.1"/>
    <property type="molecule type" value="Genomic_DNA"/>
</dbReference>
<gene>
    <name evidence="2" type="ORF">H9815_00460</name>
</gene>
<reference evidence="2" key="2">
    <citation type="submission" date="2021-04" db="EMBL/GenBank/DDBJ databases">
        <authorList>
            <person name="Gilroy R."/>
        </authorList>
    </citation>
    <scope>NUCLEOTIDE SEQUENCE</scope>
    <source>
        <strain evidence="2">ChiGjej4B4-7305</strain>
    </source>
</reference>
<dbReference type="CDD" id="cd06193">
    <property type="entry name" value="siderophore_interacting"/>
    <property type="match status" value="1"/>
</dbReference>
<dbReference type="Pfam" id="PF04954">
    <property type="entry name" value="SIP"/>
    <property type="match status" value="1"/>
</dbReference>
<protein>
    <submittedName>
        <fullName evidence="2">Siderophore-interacting protein</fullName>
    </submittedName>
</protein>
<organism evidence="2 3">
    <name type="scientific">Candidatus Ruania gallistercoris</name>
    <dbReference type="NCBI Taxonomy" id="2838746"/>
    <lineage>
        <taxon>Bacteria</taxon>
        <taxon>Bacillati</taxon>
        <taxon>Actinomycetota</taxon>
        <taxon>Actinomycetes</taxon>
        <taxon>Micrococcales</taxon>
        <taxon>Ruaniaceae</taxon>
        <taxon>Ruania</taxon>
    </lineage>
</organism>
<accession>A0A9D2J2L4</accession>
<sequence length="265" mass="28879">MSNITVTHAASGLVQLEVLRTERITPHMNRVTFGGADLARFTYRGFDQWFRLAIGVHEDDRFDNLPRTFGVGGYLKYLSLPKGTRPVIRNYTVRQFRTDPLELDVDFLVHGSDGIAGPWAADVEPGTQAALIDQGCGWQPLPVAQTVLVADESGLPAVAGILRDMPRDAAGHALIELQDAADRQPLDAPEGMTVHWLEREPAAAPGSVALPTFAALDLDAEDLQAFAVGEARVATGSRRHLVRDRGVAKERVTFSGYWRQGRASG</sequence>
<reference evidence="2" key="1">
    <citation type="journal article" date="2021" name="PeerJ">
        <title>Extensive microbial diversity within the chicken gut microbiome revealed by metagenomics and culture.</title>
        <authorList>
            <person name="Gilroy R."/>
            <person name="Ravi A."/>
            <person name="Getino M."/>
            <person name="Pursley I."/>
            <person name="Horton D.L."/>
            <person name="Alikhan N.F."/>
            <person name="Baker D."/>
            <person name="Gharbi K."/>
            <person name="Hall N."/>
            <person name="Watson M."/>
            <person name="Adriaenssens E.M."/>
            <person name="Foster-Nyarko E."/>
            <person name="Jarju S."/>
            <person name="Secka A."/>
            <person name="Antonio M."/>
            <person name="Oren A."/>
            <person name="Chaudhuri R.R."/>
            <person name="La Ragione R."/>
            <person name="Hildebrand F."/>
            <person name="Pallen M.J."/>
        </authorList>
    </citation>
    <scope>NUCLEOTIDE SEQUENCE</scope>
    <source>
        <strain evidence="2">ChiGjej4B4-7305</strain>
    </source>
</reference>
<dbReference type="InterPro" id="IPR039261">
    <property type="entry name" value="FNR_nucleotide-bd"/>
</dbReference>
<dbReference type="PANTHER" id="PTHR30157">
    <property type="entry name" value="FERRIC REDUCTASE, NADPH-DEPENDENT"/>
    <property type="match status" value="1"/>
</dbReference>
<name>A0A9D2J2L4_9MICO</name>
<dbReference type="Gene3D" id="3.40.50.80">
    <property type="entry name" value="Nucleotide-binding domain of ferredoxin-NADP reductase (FNR) module"/>
    <property type="match status" value="1"/>
</dbReference>
<dbReference type="PROSITE" id="PS51384">
    <property type="entry name" value="FAD_FR"/>
    <property type="match status" value="1"/>
</dbReference>
<dbReference type="InterPro" id="IPR017927">
    <property type="entry name" value="FAD-bd_FR_type"/>
</dbReference>
<evidence type="ECO:0000259" key="1">
    <source>
        <dbReference type="PROSITE" id="PS51384"/>
    </source>
</evidence>